<evidence type="ECO:0000313" key="3">
    <source>
        <dbReference type="Proteomes" id="UP000437736"/>
    </source>
</evidence>
<proteinExistence type="predicted"/>
<feature type="non-terminal residue" evidence="2">
    <location>
        <position position="1"/>
    </location>
</feature>
<keyword evidence="3" id="KW-1185">Reference proteome</keyword>
<gene>
    <name evidence="2" type="ORF">GHK86_04445</name>
</gene>
<organism evidence="2 3">
    <name type="scientific">Acidiferrimicrobium australe</name>
    <dbReference type="NCBI Taxonomy" id="2664430"/>
    <lineage>
        <taxon>Bacteria</taxon>
        <taxon>Bacillati</taxon>
        <taxon>Actinomycetota</taxon>
        <taxon>Acidimicrobiia</taxon>
        <taxon>Acidimicrobiales</taxon>
        <taxon>Acidimicrobiaceae</taxon>
        <taxon>Acidiferrimicrobium</taxon>
    </lineage>
</organism>
<feature type="region of interest" description="Disordered" evidence="1">
    <location>
        <begin position="1"/>
        <end position="21"/>
    </location>
</feature>
<evidence type="ECO:0000313" key="2">
    <source>
        <dbReference type="EMBL" id="MST31975.1"/>
    </source>
</evidence>
<sequence length="681" mass="68637">EEHVLDHVLGGGLAPGEQEGQPHEPIPLAAVQLVEGGVGRARRAAPAQRRLVVVTADGGGLAVTHVRHDAAPRRKVPAPPTHCGGVPDARRGPVGGIPDLDGSLHGQGGHPELSTWFQRDRGGGYSPIVGPARAAGRVGTPPPKTLDLESRVRSQRRGGGQGHRGVRPKGRRGSADIRPVRLPATRDLDGARPSRASGETLVEVVVAITLLMILLIPATNLLLSSGTISDTVQNRATATYLATQEIDAIRQQAYSTGSGDGAAFWANVDSRLGPSGPITLSVQESRTGGIAYTATNTLQWVGQGENINECGVSGTSPPQLLQVRSSVAWPGPGSGGAASAVTDLAPPPGVFSSNTTGNLGVAVKGASGQPMAGVPVTVTEAGGSDSQTQKTASDGCAFFAFLPTAYSWDISASAPGDVSNQEATAATLTQVSLADGTTTDETLLLDQGANVDVSLPSGSIPVAGGMTYSVASPQLPTGFYSFPAQSTTPATAGPASGTTSLGPLFPYTSGYVVFAGSCTDSNPAGAQGNASGQSFYDTPATPTLVAPGGTASAAVGLGDLAVAVTANGSAAAGATITATPITPVNTTFGSNIDWTCNSTPTYSLANTDATGTSVTEVPYGHYKVNVSYGGTTKTAYVWVALPWTNDAVSPSVPESAGEYALSGTSGLPPTNPVAGPITVAF</sequence>
<dbReference type="EMBL" id="WJHE01000187">
    <property type="protein sequence ID" value="MST31975.1"/>
    <property type="molecule type" value="Genomic_DNA"/>
</dbReference>
<evidence type="ECO:0000256" key="1">
    <source>
        <dbReference type="SAM" id="MobiDB-lite"/>
    </source>
</evidence>
<accession>A0ABW9QQ74</accession>
<feature type="compositionally biased region" description="Basic and acidic residues" evidence="1">
    <location>
        <begin position="173"/>
        <end position="192"/>
    </location>
</feature>
<dbReference type="InterPro" id="IPR012902">
    <property type="entry name" value="N_methyl_site"/>
</dbReference>
<feature type="region of interest" description="Disordered" evidence="1">
    <location>
        <begin position="131"/>
        <end position="192"/>
    </location>
</feature>
<protein>
    <recommendedName>
        <fullName evidence="4">Prepilin-type N-terminal cleavage/methylation domain-containing protein</fullName>
    </recommendedName>
</protein>
<reference evidence="2 3" key="1">
    <citation type="submission" date="2019-11" db="EMBL/GenBank/DDBJ databases">
        <title>Acidiferrimicrobium australis gen. nov., sp. nov., an acidophilic and obligately heterotrophic, member of the Actinobacteria that catalyses dissimilatory oxido- reduction of iron isolated from metal-rich acidic water in Chile.</title>
        <authorList>
            <person name="Gonzalez D."/>
            <person name="Huber K."/>
            <person name="Hedrich S."/>
            <person name="Rojas-Villalobos C."/>
            <person name="Quatrini R."/>
            <person name="Dinamarca M.A."/>
            <person name="Schwarz A."/>
            <person name="Canales C."/>
            <person name="Nancucheo I."/>
        </authorList>
    </citation>
    <scope>NUCLEOTIDE SEQUENCE [LARGE SCALE GENOMIC DNA]</scope>
    <source>
        <strain evidence="2 3">USS-CCA1</strain>
    </source>
</reference>
<feature type="region of interest" description="Disordered" evidence="1">
    <location>
        <begin position="69"/>
        <end position="90"/>
    </location>
</feature>
<dbReference type="Pfam" id="PF07963">
    <property type="entry name" value="N_methyl"/>
    <property type="match status" value="1"/>
</dbReference>
<comment type="caution">
    <text evidence="2">The sequence shown here is derived from an EMBL/GenBank/DDBJ whole genome shotgun (WGS) entry which is preliminary data.</text>
</comment>
<evidence type="ECO:0008006" key="4">
    <source>
        <dbReference type="Google" id="ProtNLM"/>
    </source>
</evidence>
<name>A0ABW9QQ74_9ACTN</name>
<dbReference type="Proteomes" id="UP000437736">
    <property type="component" value="Unassembled WGS sequence"/>
</dbReference>